<accession>A0A844ANX8</accession>
<organism evidence="8 9">
    <name type="scientific">Tritonibacter aquimaris</name>
    <dbReference type="NCBI Taxonomy" id="2663379"/>
    <lineage>
        <taxon>Bacteria</taxon>
        <taxon>Pseudomonadati</taxon>
        <taxon>Pseudomonadota</taxon>
        <taxon>Alphaproteobacteria</taxon>
        <taxon>Rhodobacterales</taxon>
        <taxon>Paracoccaceae</taxon>
        <taxon>Tritonibacter</taxon>
    </lineage>
</organism>
<reference evidence="8 9" key="1">
    <citation type="submission" date="2019-10" db="EMBL/GenBank/DDBJ databases">
        <title>Epibacterium sp. nov., isolated from seawater.</title>
        <authorList>
            <person name="Zhang X."/>
            <person name="Li N."/>
        </authorList>
    </citation>
    <scope>NUCLEOTIDE SEQUENCE [LARGE SCALE GENOMIC DNA]</scope>
    <source>
        <strain evidence="8 9">SM1969</strain>
    </source>
</reference>
<feature type="transmembrane region" description="Helical" evidence="7">
    <location>
        <begin position="109"/>
        <end position="126"/>
    </location>
</feature>
<dbReference type="PANTHER" id="PTHR30250">
    <property type="entry name" value="PST FAMILY PREDICTED COLANIC ACID TRANSPORTER"/>
    <property type="match status" value="1"/>
</dbReference>
<dbReference type="Pfam" id="PF13440">
    <property type="entry name" value="Polysacc_synt_3"/>
    <property type="match status" value="1"/>
</dbReference>
<comment type="similarity">
    <text evidence="2">Belongs to the polysaccharide synthase family.</text>
</comment>
<evidence type="ECO:0000256" key="2">
    <source>
        <dbReference type="ARBA" id="ARBA00007430"/>
    </source>
</evidence>
<keyword evidence="4 7" id="KW-0812">Transmembrane</keyword>
<evidence type="ECO:0000256" key="7">
    <source>
        <dbReference type="SAM" id="Phobius"/>
    </source>
</evidence>
<evidence type="ECO:0000256" key="5">
    <source>
        <dbReference type="ARBA" id="ARBA00022989"/>
    </source>
</evidence>
<keyword evidence="6 7" id="KW-0472">Membrane</keyword>
<feature type="transmembrane region" description="Helical" evidence="7">
    <location>
        <begin position="289"/>
        <end position="310"/>
    </location>
</feature>
<gene>
    <name evidence="8" type="ORF">GG681_06285</name>
</gene>
<keyword evidence="5 7" id="KW-1133">Transmembrane helix</keyword>
<protein>
    <submittedName>
        <fullName evidence="8">Oligosaccharide flippase family protein</fullName>
    </submittedName>
</protein>
<feature type="transmembrane region" description="Helical" evidence="7">
    <location>
        <begin position="316"/>
        <end position="341"/>
    </location>
</feature>
<evidence type="ECO:0000313" key="8">
    <source>
        <dbReference type="EMBL" id="MQY42243.1"/>
    </source>
</evidence>
<feature type="transmembrane region" description="Helical" evidence="7">
    <location>
        <begin position="40"/>
        <end position="63"/>
    </location>
</feature>
<dbReference type="AlphaFoldDB" id="A0A844ANX8"/>
<dbReference type="Proteomes" id="UP000436694">
    <property type="component" value="Unassembled WGS sequence"/>
</dbReference>
<keyword evidence="3" id="KW-1003">Cell membrane</keyword>
<feature type="transmembrane region" description="Helical" evidence="7">
    <location>
        <begin position="205"/>
        <end position="222"/>
    </location>
</feature>
<evidence type="ECO:0000256" key="4">
    <source>
        <dbReference type="ARBA" id="ARBA00022692"/>
    </source>
</evidence>
<evidence type="ECO:0000256" key="3">
    <source>
        <dbReference type="ARBA" id="ARBA00022475"/>
    </source>
</evidence>
<feature type="transmembrane region" description="Helical" evidence="7">
    <location>
        <begin position="353"/>
        <end position="376"/>
    </location>
</feature>
<keyword evidence="9" id="KW-1185">Reference proteome</keyword>
<sequence length="442" mass="48153">MARALRSASWMVVGYGGSQALRLASNLLLTRILFPEAFGMMALVTVVTTGLMLFSDVGIGPAILQNKRGDDPEFLDTAWTIQVIRGGILWGITAILAWPVAQFYQTPELIYILPIAGIALAVEGFKPTRIETAHRHLMVGRVTILELISQLVSLVAMAILAIVTQSVIALVIGSVLQSVVYVIVTHINLPGHRNKFHWDKTAAQELIRFGKWIFLSTAFWFITSQGDRAILGKFIPLETLGIYNIAFFLASFPMALGYAVNQRLMIPVYRDGAESEGPGFKRKQRLLRLGLSTGLLLLLWTMALAGPWLVDLLYDARYQLAGAIIVPLSLSLAPAVIAMTYDQAALAAGDSKLFFAVSAVRAISQTAFFLIGVLNWGLPGGILAMGAAMLFTYPLIVALALKHKVWDPLHDVAMTLCCVAIGAVALKLHWVAIANMITELQN</sequence>
<feature type="transmembrane region" description="Helical" evidence="7">
    <location>
        <begin position="83"/>
        <end position="103"/>
    </location>
</feature>
<dbReference type="PANTHER" id="PTHR30250:SF10">
    <property type="entry name" value="LIPOPOLYSACCHARIDE BIOSYNTHESIS PROTEIN WZXC"/>
    <property type="match status" value="1"/>
</dbReference>
<feature type="transmembrane region" description="Helical" evidence="7">
    <location>
        <begin position="382"/>
        <end position="401"/>
    </location>
</feature>
<feature type="transmembrane region" description="Helical" evidence="7">
    <location>
        <begin position="12"/>
        <end position="34"/>
    </location>
</feature>
<name>A0A844ANX8_9RHOB</name>
<dbReference type="EMBL" id="WIXK01000003">
    <property type="protein sequence ID" value="MQY42243.1"/>
    <property type="molecule type" value="Genomic_DNA"/>
</dbReference>
<dbReference type="GO" id="GO:0005886">
    <property type="term" value="C:plasma membrane"/>
    <property type="evidence" value="ECO:0007669"/>
    <property type="project" value="UniProtKB-SubCell"/>
</dbReference>
<feature type="transmembrane region" description="Helical" evidence="7">
    <location>
        <begin position="167"/>
        <end position="184"/>
    </location>
</feature>
<feature type="transmembrane region" description="Helical" evidence="7">
    <location>
        <begin position="242"/>
        <end position="260"/>
    </location>
</feature>
<evidence type="ECO:0000256" key="6">
    <source>
        <dbReference type="ARBA" id="ARBA00023136"/>
    </source>
</evidence>
<evidence type="ECO:0000256" key="1">
    <source>
        <dbReference type="ARBA" id="ARBA00004651"/>
    </source>
</evidence>
<evidence type="ECO:0000313" key="9">
    <source>
        <dbReference type="Proteomes" id="UP000436694"/>
    </source>
</evidence>
<proteinExistence type="inferred from homology"/>
<dbReference type="InterPro" id="IPR050833">
    <property type="entry name" value="Poly_Biosynth_Transport"/>
</dbReference>
<feature type="transmembrane region" description="Helical" evidence="7">
    <location>
        <begin position="138"/>
        <end position="161"/>
    </location>
</feature>
<feature type="transmembrane region" description="Helical" evidence="7">
    <location>
        <begin position="413"/>
        <end position="437"/>
    </location>
</feature>
<comment type="caution">
    <text evidence="8">The sequence shown here is derived from an EMBL/GenBank/DDBJ whole genome shotgun (WGS) entry which is preliminary data.</text>
</comment>
<comment type="subcellular location">
    <subcellularLocation>
        <location evidence="1">Cell membrane</location>
        <topology evidence="1">Multi-pass membrane protein</topology>
    </subcellularLocation>
</comment>